<evidence type="ECO:0000256" key="1">
    <source>
        <dbReference type="ARBA" id="ARBA00010617"/>
    </source>
</evidence>
<dbReference type="InterPro" id="IPR001128">
    <property type="entry name" value="Cyt_P450"/>
</dbReference>
<protein>
    <submittedName>
        <fullName evidence="3">Cytochrome P450</fullName>
    </submittedName>
</protein>
<dbReference type="SUPFAM" id="SSF48264">
    <property type="entry name" value="Cytochrome P450"/>
    <property type="match status" value="1"/>
</dbReference>
<dbReference type="PANTHER" id="PTHR46696">
    <property type="entry name" value="P450, PUTATIVE (EUROFUNG)-RELATED"/>
    <property type="match status" value="1"/>
</dbReference>
<accession>A0ABT6ZUJ7</accession>
<sequence length="404" mass="44806">MGPREFDPWSREFIDDPFPAYAALREKHPVCWFEPTAQWLVSGYAEVQAALRNPALGRSQKHRAAFVERSERMRSFSAEEVGFWHKQFSVLDEDPPLQTRLRALLGPPFSAREWQRKRGRYVERARALAEPFVAAGGGDLVSALFQPLAWALVGEAVGVPEEDQPMLAGLSREMTEALVPNRTPEALVAAARADQEAVAYLLGLVRARENHPGDDLVSALAEAKRSGVLSEEECGFAAVTLFLGPFDSAAGTSTIGWLSLLRHPDQLQLLRNEPGRFRAAIEELLRYDSSVHMFERWALEDAVIGGVRIPRGSEVAVLFVSANRDDAYFHAPDELDLTRARGGTSHLAFGTGWHGCLGPVMGRVQMEAAYTALLAAAPHYRLVEEPRWGYGYNLRHPLSLLVEV</sequence>
<name>A0ABT6ZUJ7_9ACTN</name>
<keyword evidence="2" id="KW-0349">Heme</keyword>
<proteinExistence type="inferred from homology"/>
<evidence type="ECO:0000313" key="3">
    <source>
        <dbReference type="EMBL" id="MDJ1132734.1"/>
    </source>
</evidence>
<comment type="caution">
    <text evidence="3">The sequence shown here is derived from an EMBL/GenBank/DDBJ whole genome shotgun (WGS) entry which is preliminary data.</text>
</comment>
<keyword evidence="2" id="KW-0560">Oxidoreductase</keyword>
<dbReference type="PROSITE" id="PS00086">
    <property type="entry name" value="CYTOCHROME_P450"/>
    <property type="match status" value="1"/>
</dbReference>
<organism evidence="3 4">
    <name type="scientific">Streptomyces iconiensis</name>
    <dbReference type="NCBI Taxonomy" id="1384038"/>
    <lineage>
        <taxon>Bacteria</taxon>
        <taxon>Bacillati</taxon>
        <taxon>Actinomycetota</taxon>
        <taxon>Actinomycetes</taxon>
        <taxon>Kitasatosporales</taxon>
        <taxon>Streptomycetaceae</taxon>
        <taxon>Streptomyces</taxon>
    </lineage>
</organism>
<dbReference type="RefSeq" id="WP_274040088.1">
    <property type="nucleotide sequence ID" value="NZ_JANCPR020000010.1"/>
</dbReference>
<gene>
    <name evidence="3" type="ORF">NMN56_012375</name>
</gene>
<evidence type="ECO:0000313" key="4">
    <source>
        <dbReference type="Proteomes" id="UP001214441"/>
    </source>
</evidence>
<dbReference type="InterPro" id="IPR017972">
    <property type="entry name" value="Cyt_P450_CS"/>
</dbReference>
<dbReference type="InterPro" id="IPR036396">
    <property type="entry name" value="Cyt_P450_sf"/>
</dbReference>
<dbReference type="Proteomes" id="UP001214441">
    <property type="component" value="Unassembled WGS sequence"/>
</dbReference>
<dbReference type="PANTHER" id="PTHR46696:SF1">
    <property type="entry name" value="CYTOCHROME P450 YJIB-RELATED"/>
    <property type="match status" value="1"/>
</dbReference>
<evidence type="ECO:0000256" key="2">
    <source>
        <dbReference type="RuleBase" id="RU000461"/>
    </source>
</evidence>
<dbReference type="Pfam" id="PF00067">
    <property type="entry name" value="p450"/>
    <property type="match status" value="1"/>
</dbReference>
<dbReference type="InterPro" id="IPR002397">
    <property type="entry name" value="Cyt_P450_B"/>
</dbReference>
<keyword evidence="2" id="KW-0479">Metal-binding</keyword>
<dbReference type="EMBL" id="JANCPR020000010">
    <property type="protein sequence ID" value="MDJ1132734.1"/>
    <property type="molecule type" value="Genomic_DNA"/>
</dbReference>
<keyword evidence="2" id="KW-0503">Monooxygenase</keyword>
<dbReference type="Gene3D" id="1.10.630.10">
    <property type="entry name" value="Cytochrome P450"/>
    <property type="match status" value="1"/>
</dbReference>
<comment type="similarity">
    <text evidence="1 2">Belongs to the cytochrome P450 family.</text>
</comment>
<keyword evidence="2" id="KW-0408">Iron</keyword>
<reference evidence="3 4" key="1">
    <citation type="submission" date="2023-05" db="EMBL/GenBank/DDBJ databases">
        <title>Streptantibioticus silvisoli sp. nov., acidotolerant actinomycetes 1 from pine litter.</title>
        <authorList>
            <person name="Swiecimska M."/>
            <person name="Golinska P."/>
            <person name="Sangal V."/>
            <person name="Wachnowicz B."/>
            <person name="Goodfellow M."/>
        </authorList>
    </citation>
    <scope>NUCLEOTIDE SEQUENCE [LARGE SCALE GENOMIC DNA]</scope>
    <source>
        <strain evidence="3 4">DSM 42109</strain>
    </source>
</reference>
<dbReference type="PRINTS" id="PR00359">
    <property type="entry name" value="BP450"/>
</dbReference>
<keyword evidence="4" id="KW-1185">Reference proteome</keyword>